<dbReference type="HOGENOM" id="CLU_1394296_0_0_4"/>
<dbReference type="SUPFAM" id="SSF46689">
    <property type="entry name" value="Homeodomain-like"/>
    <property type="match status" value="2"/>
</dbReference>
<evidence type="ECO:0000256" key="1">
    <source>
        <dbReference type="ARBA" id="ARBA00023015"/>
    </source>
</evidence>
<dbReference type="InterPro" id="IPR050204">
    <property type="entry name" value="AraC_XylS_family_regulators"/>
</dbReference>
<dbReference type="AlphaFoldDB" id="G0EW95"/>
<evidence type="ECO:0000259" key="5">
    <source>
        <dbReference type="PROSITE" id="PS01124"/>
    </source>
</evidence>
<dbReference type="KEGG" id="cnc:CNE_1c17490"/>
<dbReference type="PANTHER" id="PTHR46796">
    <property type="entry name" value="HTH-TYPE TRANSCRIPTIONAL ACTIVATOR RHAS-RELATED"/>
    <property type="match status" value="1"/>
</dbReference>
<evidence type="ECO:0000256" key="4">
    <source>
        <dbReference type="SAM" id="MobiDB-lite"/>
    </source>
</evidence>
<keyword evidence="3" id="KW-0804">Transcription</keyword>
<sequence>MVHISSAAPVPQILRSRQRSSQFDVGRSGKIGVMHGNVALMLDSMSTTVASSQPQIAGPAADGHAHPRLGAALAYIHQHLSEPLPLPLLAELVQLSVGRFVTVFRQTVGMTPHRYISLKRVRHAQWLLRHGHSPALTAHECGFYDQSHLTRCLKSVCGMTPRQFQTASAPLPADMGRSPPMPRAQVADGNRRSIG</sequence>
<dbReference type="InterPro" id="IPR009057">
    <property type="entry name" value="Homeodomain-like_sf"/>
</dbReference>
<dbReference type="Pfam" id="PF12833">
    <property type="entry name" value="HTH_18"/>
    <property type="match status" value="1"/>
</dbReference>
<accession>G0EW95</accession>
<dbReference type="PROSITE" id="PS01124">
    <property type="entry name" value="HTH_ARAC_FAMILY_2"/>
    <property type="match status" value="1"/>
</dbReference>
<keyword evidence="1" id="KW-0805">Transcription regulation</keyword>
<protein>
    <recommendedName>
        <fullName evidence="5">HTH araC/xylS-type domain-containing protein</fullName>
    </recommendedName>
</protein>
<dbReference type="EMBL" id="CP002877">
    <property type="protein sequence ID" value="AEI77089.1"/>
    <property type="molecule type" value="Genomic_DNA"/>
</dbReference>
<proteinExistence type="predicted"/>
<evidence type="ECO:0000256" key="3">
    <source>
        <dbReference type="ARBA" id="ARBA00023163"/>
    </source>
</evidence>
<dbReference type="Gene3D" id="1.10.10.60">
    <property type="entry name" value="Homeodomain-like"/>
    <property type="match status" value="1"/>
</dbReference>
<keyword evidence="2" id="KW-0238">DNA-binding</keyword>
<feature type="region of interest" description="Disordered" evidence="4">
    <location>
        <begin position="168"/>
        <end position="195"/>
    </location>
</feature>
<evidence type="ECO:0000313" key="7">
    <source>
        <dbReference type="Proteomes" id="UP000006798"/>
    </source>
</evidence>
<evidence type="ECO:0000313" key="6">
    <source>
        <dbReference type="EMBL" id="AEI77089.1"/>
    </source>
</evidence>
<dbReference type="SMART" id="SM00342">
    <property type="entry name" value="HTH_ARAC"/>
    <property type="match status" value="1"/>
</dbReference>
<name>G0EW95_CUPNN</name>
<reference evidence="6 7" key="1">
    <citation type="journal article" date="2011" name="J. Bacteriol.">
        <title>Complete genome sequence of the type strain Cupriavidus necator N-1.</title>
        <authorList>
            <person name="Poehlein A."/>
            <person name="Kusian B."/>
            <person name="Friedrich B."/>
            <person name="Daniel R."/>
            <person name="Bowien B."/>
        </authorList>
    </citation>
    <scope>NUCLEOTIDE SEQUENCE [LARGE SCALE GENOMIC DNA]</scope>
    <source>
        <strain evidence="7">ATCC 43291 / DSM 13513 / CCUG 52238 / LMG 8453 / N-1</strain>
    </source>
</reference>
<dbReference type="Proteomes" id="UP000006798">
    <property type="component" value="Chromosome 1"/>
</dbReference>
<dbReference type="GO" id="GO:0043565">
    <property type="term" value="F:sequence-specific DNA binding"/>
    <property type="evidence" value="ECO:0007669"/>
    <property type="project" value="InterPro"/>
</dbReference>
<dbReference type="GO" id="GO:0003700">
    <property type="term" value="F:DNA-binding transcription factor activity"/>
    <property type="evidence" value="ECO:0007669"/>
    <property type="project" value="InterPro"/>
</dbReference>
<evidence type="ECO:0000256" key="2">
    <source>
        <dbReference type="ARBA" id="ARBA00023125"/>
    </source>
</evidence>
<organism evidence="6 7">
    <name type="scientific">Cupriavidus necator (strain ATCC 43291 / DSM 13513 / CCUG 52238 / LMG 8453 / N-1)</name>
    <name type="common">Ralstonia eutropha</name>
    <dbReference type="NCBI Taxonomy" id="1042878"/>
    <lineage>
        <taxon>Bacteria</taxon>
        <taxon>Pseudomonadati</taxon>
        <taxon>Pseudomonadota</taxon>
        <taxon>Betaproteobacteria</taxon>
        <taxon>Burkholderiales</taxon>
        <taxon>Burkholderiaceae</taxon>
        <taxon>Cupriavidus</taxon>
    </lineage>
</organism>
<dbReference type="InterPro" id="IPR018060">
    <property type="entry name" value="HTH_AraC"/>
</dbReference>
<feature type="domain" description="HTH araC/xylS-type" evidence="5">
    <location>
        <begin position="70"/>
        <end position="167"/>
    </location>
</feature>
<dbReference type="RefSeq" id="WP_013956720.1">
    <property type="nucleotide sequence ID" value="NC_015726.1"/>
</dbReference>
<gene>
    <name evidence="6" type="ordered locus">CNE_1c17490</name>
</gene>
<dbReference type="GeneID" id="34308230"/>